<proteinExistence type="predicted"/>
<keyword evidence="2" id="KW-1185">Reference proteome</keyword>
<accession>A0ABN3KBZ5</accession>
<gene>
    <name evidence="1" type="ORF">GCM10010191_87880</name>
</gene>
<name>A0ABN3KBZ5_9ACTN</name>
<protein>
    <submittedName>
        <fullName evidence="1">Uncharacterized protein</fullName>
    </submittedName>
</protein>
<comment type="caution">
    <text evidence="1">The sequence shown here is derived from an EMBL/GenBank/DDBJ whole genome shotgun (WGS) entry which is preliminary data.</text>
</comment>
<reference evidence="1 2" key="1">
    <citation type="journal article" date="2019" name="Int. J. Syst. Evol. Microbiol.">
        <title>The Global Catalogue of Microorganisms (GCM) 10K type strain sequencing project: providing services to taxonomists for standard genome sequencing and annotation.</title>
        <authorList>
            <consortium name="The Broad Institute Genomics Platform"/>
            <consortium name="The Broad Institute Genome Sequencing Center for Infectious Disease"/>
            <person name="Wu L."/>
            <person name="Ma J."/>
        </authorList>
    </citation>
    <scope>NUCLEOTIDE SEQUENCE [LARGE SCALE GENOMIC DNA]</scope>
    <source>
        <strain evidence="1 2">JCM 3325</strain>
    </source>
</reference>
<sequence length="92" mass="9765">MIAAPEADAGCVRRFVTLLREGLSGPDARGPVEGGLTVLMLVKVGRTASTRVPLIVTVRRRVGAEGRGLGAQVREVGQTLRKGMPRRFAAAR</sequence>
<organism evidence="1 2">
    <name type="scientific">Actinomadura vinacea</name>
    <dbReference type="NCBI Taxonomy" id="115336"/>
    <lineage>
        <taxon>Bacteria</taxon>
        <taxon>Bacillati</taxon>
        <taxon>Actinomycetota</taxon>
        <taxon>Actinomycetes</taxon>
        <taxon>Streptosporangiales</taxon>
        <taxon>Thermomonosporaceae</taxon>
        <taxon>Actinomadura</taxon>
    </lineage>
</organism>
<dbReference type="EMBL" id="BAAARW010000041">
    <property type="protein sequence ID" value="GAA2455194.1"/>
    <property type="molecule type" value="Genomic_DNA"/>
</dbReference>
<evidence type="ECO:0000313" key="1">
    <source>
        <dbReference type="EMBL" id="GAA2455194.1"/>
    </source>
</evidence>
<dbReference type="Proteomes" id="UP001501231">
    <property type="component" value="Unassembled WGS sequence"/>
</dbReference>
<evidence type="ECO:0000313" key="2">
    <source>
        <dbReference type="Proteomes" id="UP001501231"/>
    </source>
</evidence>